<reference evidence="4" key="1">
    <citation type="submission" date="2022-11" db="EMBL/GenBank/DDBJ databases">
        <title>Larsenimonas rhizosphaerae sp. nov., isolated from a tidal mudflat.</title>
        <authorList>
            <person name="Lee S.D."/>
            <person name="Kim I.S."/>
        </authorList>
    </citation>
    <scope>NUCLEOTIDE SEQUENCE</scope>
    <source>
        <strain evidence="4">GH2-1</strain>
    </source>
</reference>
<feature type="domain" description="Aerobactin siderophore biosynthesis IucA/IucC-like C-terminal" evidence="3">
    <location>
        <begin position="411"/>
        <end position="570"/>
    </location>
</feature>
<dbReference type="Pfam" id="PF06276">
    <property type="entry name" value="FhuF"/>
    <property type="match status" value="1"/>
</dbReference>
<feature type="domain" description="Aerobactin siderophore biosynthesis IucA/IucC N-terminal" evidence="2">
    <location>
        <begin position="152"/>
        <end position="383"/>
    </location>
</feature>
<dbReference type="InterPro" id="IPR037455">
    <property type="entry name" value="LucA/IucC-like"/>
</dbReference>
<dbReference type="GO" id="GO:0016881">
    <property type="term" value="F:acid-amino acid ligase activity"/>
    <property type="evidence" value="ECO:0007669"/>
    <property type="project" value="UniProtKB-ARBA"/>
</dbReference>
<comment type="similarity">
    <text evidence="1">Belongs to the IucA/IucC family.</text>
</comment>
<sequence>MNERQLFYPARAISERESTHALLNCIIREYAIPGGYLAHHWPECRHGLMVAPAEGVYPLAIHWPDGLALFITVDRCSALGAHRYLSPLYMKRPDETDWCVFSMGQHVTTLLATLTGLEGVRNDELATQISDSLETMTEIVQARHQAGSPLLDYVASEQGLWFGHPSHPAPKARHWPNDTDRDAVTPEHQAQCALYQFAVPKRGLEVVVNGLDEALIIDSVGRQHQARAGEVVISMHPVQAALFKQAPAVQALLASGTLRDLGASGRRASPTASLRTWYVDQQPFFIKGSLNLRVTNCVRKNAWYELEGTLVIDRVLQTLVAENDPALARLRLAREPAVLWWAPPEVEEGQRRWFMEQTGIILRENFCLREGRHRCVLTATLVARNVDGNALLDDFLPRHRQGGAGQYALNWFSAYLETLLAPVLVLFFRYGVVLEPHLQNCVLIHDQGQPRDMLLRDFEGIKLVDGQGTRWMDADIPGHVRDAMTYSRAQGWRRVVYCLLINHLSEAVLALSWNRPALAPALWAQVREHLVEVRSTLGETEAPELDALLDGASLPCKTNLKVRLMAGADREAGYVDLPSPWAMEVACA</sequence>
<dbReference type="Gene3D" id="1.10.150.640">
    <property type="entry name" value="AcsD, thumb domain, helical bundle"/>
    <property type="match status" value="1"/>
</dbReference>
<evidence type="ECO:0000313" key="5">
    <source>
        <dbReference type="Proteomes" id="UP001165678"/>
    </source>
</evidence>
<gene>
    <name evidence="4" type="ORF">OQ287_11045</name>
</gene>
<comment type="caution">
    <text evidence="4">The sequence shown here is derived from an EMBL/GenBank/DDBJ whole genome shotgun (WGS) entry which is preliminary data.</text>
</comment>
<dbReference type="InterPro" id="IPR043032">
    <property type="entry name" value="PvsD/AcsD-like_thumb_helix"/>
</dbReference>
<dbReference type="Gene3D" id="2.30.30.1240">
    <property type="entry name" value="AscD, thumb domain, four stranded beta-sheet"/>
    <property type="match status" value="1"/>
</dbReference>
<evidence type="ECO:0000259" key="3">
    <source>
        <dbReference type="Pfam" id="PF06276"/>
    </source>
</evidence>
<dbReference type="InterPro" id="IPR043033">
    <property type="entry name" value="PvsD/AcsD-like_thumb_beta"/>
</dbReference>
<name>A0AA41ZPG3_9GAMM</name>
<dbReference type="Gene3D" id="3.30.160.870">
    <property type="match status" value="1"/>
</dbReference>
<dbReference type="Pfam" id="PF04183">
    <property type="entry name" value="IucA_IucC"/>
    <property type="match status" value="1"/>
</dbReference>
<dbReference type="RefSeq" id="WP_265896451.1">
    <property type="nucleotide sequence ID" value="NZ_JAPIVE010000003.1"/>
</dbReference>
<protein>
    <submittedName>
        <fullName evidence="4">IucA/IucC family siderophore biosynthesis protein</fullName>
    </submittedName>
</protein>
<dbReference type="InterPro" id="IPR022770">
    <property type="entry name" value="IucA/IucC-like_C"/>
</dbReference>
<evidence type="ECO:0000256" key="1">
    <source>
        <dbReference type="ARBA" id="ARBA00007832"/>
    </source>
</evidence>
<dbReference type="Gene3D" id="1.10.510.40">
    <property type="match status" value="1"/>
</dbReference>
<dbReference type="PANTHER" id="PTHR34384">
    <property type="entry name" value="L-2,3-DIAMINOPROPANOATE--CITRATE LIGASE"/>
    <property type="match status" value="1"/>
</dbReference>
<dbReference type="GO" id="GO:0019290">
    <property type="term" value="P:siderophore biosynthetic process"/>
    <property type="evidence" value="ECO:0007669"/>
    <property type="project" value="InterPro"/>
</dbReference>
<dbReference type="Proteomes" id="UP001165678">
    <property type="component" value="Unassembled WGS sequence"/>
</dbReference>
<organism evidence="4 5">
    <name type="scientific">Larsenimonas rhizosphaerae</name>
    <dbReference type="NCBI Taxonomy" id="2944682"/>
    <lineage>
        <taxon>Bacteria</taxon>
        <taxon>Pseudomonadati</taxon>
        <taxon>Pseudomonadota</taxon>
        <taxon>Gammaproteobacteria</taxon>
        <taxon>Oceanospirillales</taxon>
        <taxon>Halomonadaceae</taxon>
        <taxon>Larsenimonas</taxon>
    </lineage>
</organism>
<evidence type="ECO:0000313" key="4">
    <source>
        <dbReference type="EMBL" id="MCX2524775.1"/>
    </source>
</evidence>
<evidence type="ECO:0000259" key="2">
    <source>
        <dbReference type="Pfam" id="PF04183"/>
    </source>
</evidence>
<dbReference type="EMBL" id="JAPIVE010000003">
    <property type="protein sequence ID" value="MCX2524775.1"/>
    <property type="molecule type" value="Genomic_DNA"/>
</dbReference>
<proteinExistence type="inferred from homology"/>
<dbReference type="PANTHER" id="PTHR34384:SF5">
    <property type="entry name" value="L-2,3-DIAMINOPROPANOATE--CITRATE LIGASE"/>
    <property type="match status" value="1"/>
</dbReference>
<accession>A0AA41ZPG3</accession>
<dbReference type="InterPro" id="IPR007310">
    <property type="entry name" value="Aerobactin_biosyn_IucA/IucC_N"/>
</dbReference>
<keyword evidence="5" id="KW-1185">Reference proteome</keyword>
<dbReference type="AlphaFoldDB" id="A0AA41ZPG3"/>